<organism evidence="3 4">
    <name type="scientific">Steinernema carpocapsae</name>
    <name type="common">Entomopathogenic nematode</name>
    <dbReference type="NCBI Taxonomy" id="34508"/>
    <lineage>
        <taxon>Eukaryota</taxon>
        <taxon>Metazoa</taxon>
        <taxon>Ecdysozoa</taxon>
        <taxon>Nematoda</taxon>
        <taxon>Chromadorea</taxon>
        <taxon>Rhabditida</taxon>
        <taxon>Tylenchina</taxon>
        <taxon>Panagrolaimomorpha</taxon>
        <taxon>Strongyloidoidea</taxon>
        <taxon>Steinernematidae</taxon>
        <taxon>Steinernema</taxon>
    </lineage>
</organism>
<comment type="caution">
    <text evidence="3">The sequence shown here is derived from an EMBL/GenBank/DDBJ whole genome shotgun (WGS) entry which is preliminary data.</text>
</comment>
<evidence type="ECO:0000313" key="3">
    <source>
        <dbReference type="EMBL" id="TKR70624.1"/>
    </source>
</evidence>
<evidence type="ECO:0000313" key="4">
    <source>
        <dbReference type="Proteomes" id="UP000298663"/>
    </source>
</evidence>
<proteinExistence type="predicted"/>
<feature type="chain" id="PRO_5020695271" evidence="2">
    <location>
        <begin position="17"/>
        <end position="160"/>
    </location>
</feature>
<dbReference type="EMBL" id="AZBU02000007">
    <property type="protein sequence ID" value="TKR70624.1"/>
    <property type="molecule type" value="Genomic_DNA"/>
</dbReference>
<protein>
    <submittedName>
        <fullName evidence="3">Uncharacterized protein</fullName>
    </submittedName>
</protein>
<dbReference type="AlphaFoldDB" id="A0A4U5MMC5"/>
<name>A0A4U5MMC5_STECR</name>
<reference evidence="3 4" key="2">
    <citation type="journal article" date="2019" name="G3 (Bethesda)">
        <title>Hybrid Assembly of the Genome of the Entomopathogenic Nematode Steinernema carpocapsae Identifies the X-Chromosome.</title>
        <authorList>
            <person name="Serra L."/>
            <person name="Macchietto M."/>
            <person name="Macias-Munoz A."/>
            <person name="McGill C.J."/>
            <person name="Rodriguez I.M."/>
            <person name="Rodriguez B."/>
            <person name="Murad R."/>
            <person name="Mortazavi A."/>
        </authorList>
    </citation>
    <scope>NUCLEOTIDE SEQUENCE [LARGE SCALE GENOMIC DNA]</scope>
    <source>
        <strain evidence="3 4">ALL</strain>
    </source>
</reference>
<keyword evidence="2" id="KW-0732">Signal</keyword>
<dbReference type="Proteomes" id="UP000298663">
    <property type="component" value="Unassembled WGS sequence"/>
</dbReference>
<sequence length="160" mass="17085">MFRFLLASVLLAVAYGQKLGEECPDFVCDAGLSCTMDTKCAKECKEDKDCDEGMRCEGAKYLQIPADPVPLKIATTTTVSTETSNAATTTPEAGTTTSKATTATVKEARTITDPEEENNGTPCDPTKANECAGFFGLCDPANKVCVSMPGEHRLSCRIRL</sequence>
<reference evidence="3 4" key="1">
    <citation type="journal article" date="2015" name="Genome Biol.">
        <title>Comparative genomics of Steinernema reveals deeply conserved gene regulatory networks.</title>
        <authorList>
            <person name="Dillman A.R."/>
            <person name="Macchietto M."/>
            <person name="Porter C.F."/>
            <person name="Rogers A."/>
            <person name="Williams B."/>
            <person name="Antoshechkin I."/>
            <person name="Lee M.M."/>
            <person name="Goodwin Z."/>
            <person name="Lu X."/>
            <person name="Lewis E.E."/>
            <person name="Goodrich-Blair H."/>
            <person name="Stock S.P."/>
            <person name="Adams B.J."/>
            <person name="Sternberg P.W."/>
            <person name="Mortazavi A."/>
        </authorList>
    </citation>
    <scope>NUCLEOTIDE SEQUENCE [LARGE SCALE GENOMIC DNA]</scope>
    <source>
        <strain evidence="3 4">ALL</strain>
    </source>
</reference>
<evidence type="ECO:0000256" key="1">
    <source>
        <dbReference type="SAM" id="MobiDB-lite"/>
    </source>
</evidence>
<feature type="signal peptide" evidence="2">
    <location>
        <begin position="1"/>
        <end position="16"/>
    </location>
</feature>
<feature type="region of interest" description="Disordered" evidence="1">
    <location>
        <begin position="78"/>
        <end position="103"/>
    </location>
</feature>
<evidence type="ECO:0000256" key="2">
    <source>
        <dbReference type="SAM" id="SignalP"/>
    </source>
</evidence>
<gene>
    <name evidence="3" type="ORF">L596_022626</name>
</gene>
<accession>A0A4U5MMC5</accession>
<keyword evidence="4" id="KW-1185">Reference proteome</keyword>